<proteinExistence type="predicted"/>
<evidence type="ECO:0000313" key="3">
    <source>
        <dbReference type="Proteomes" id="UP000075901"/>
    </source>
</evidence>
<dbReference type="VEuPathDB" id="VectorBase:AMAM000057"/>
<dbReference type="AlphaFoldDB" id="A0A182S5I1"/>
<keyword evidence="3" id="KW-1185">Reference proteome</keyword>
<evidence type="ECO:0000256" key="1">
    <source>
        <dbReference type="SAM" id="MobiDB-lite"/>
    </source>
</evidence>
<dbReference type="EnsemblMetazoa" id="AMAM000057-RA">
    <property type="protein sequence ID" value="AMAM000057-PA"/>
    <property type="gene ID" value="AMAM000057"/>
</dbReference>
<dbReference type="Proteomes" id="UP000075901">
    <property type="component" value="Unassembled WGS sequence"/>
</dbReference>
<protein>
    <submittedName>
        <fullName evidence="2">Uncharacterized protein</fullName>
    </submittedName>
</protein>
<feature type="compositionally biased region" description="Polar residues" evidence="1">
    <location>
        <begin position="36"/>
        <end position="47"/>
    </location>
</feature>
<evidence type="ECO:0000313" key="2">
    <source>
        <dbReference type="EnsemblMetazoa" id="AMAM000057-PA"/>
    </source>
</evidence>
<organism evidence="2 3">
    <name type="scientific">Anopheles maculatus</name>
    <dbReference type="NCBI Taxonomy" id="74869"/>
    <lineage>
        <taxon>Eukaryota</taxon>
        <taxon>Metazoa</taxon>
        <taxon>Ecdysozoa</taxon>
        <taxon>Arthropoda</taxon>
        <taxon>Hexapoda</taxon>
        <taxon>Insecta</taxon>
        <taxon>Pterygota</taxon>
        <taxon>Neoptera</taxon>
        <taxon>Endopterygota</taxon>
        <taxon>Diptera</taxon>
        <taxon>Nematocera</taxon>
        <taxon>Culicoidea</taxon>
        <taxon>Culicidae</taxon>
        <taxon>Anophelinae</taxon>
        <taxon>Anopheles</taxon>
        <taxon>Anopheles maculatus group</taxon>
    </lineage>
</organism>
<feature type="region of interest" description="Disordered" evidence="1">
    <location>
        <begin position="32"/>
        <end position="56"/>
    </location>
</feature>
<name>A0A182S5I1_9DIPT</name>
<reference evidence="3" key="1">
    <citation type="submission" date="2013-09" db="EMBL/GenBank/DDBJ databases">
        <title>The Genome Sequence of Anopheles maculatus species B.</title>
        <authorList>
            <consortium name="The Broad Institute Genomics Platform"/>
            <person name="Neafsey D.E."/>
            <person name="Besansky N."/>
            <person name="Howell P."/>
            <person name="Walton C."/>
            <person name="Young S.K."/>
            <person name="Zeng Q."/>
            <person name="Gargeya S."/>
            <person name="Fitzgerald M."/>
            <person name="Haas B."/>
            <person name="Abouelleil A."/>
            <person name="Allen A.W."/>
            <person name="Alvarado L."/>
            <person name="Arachchi H.M."/>
            <person name="Berlin A.M."/>
            <person name="Chapman S.B."/>
            <person name="Gainer-Dewar J."/>
            <person name="Goldberg J."/>
            <person name="Griggs A."/>
            <person name="Gujja S."/>
            <person name="Hansen M."/>
            <person name="Howarth C."/>
            <person name="Imamovic A."/>
            <person name="Ireland A."/>
            <person name="Larimer J."/>
            <person name="McCowan C."/>
            <person name="Murphy C."/>
            <person name="Pearson M."/>
            <person name="Poon T.W."/>
            <person name="Priest M."/>
            <person name="Roberts A."/>
            <person name="Saif S."/>
            <person name="Shea T."/>
            <person name="Sisk P."/>
            <person name="Sykes S."/>
            <person name="Wortman J."/>
            <person name="Nusbaum C."/>
            <person name="Birren B."/>
        </authorList>
    </citation>
    <scope>NUCLEOTIDE SEQUENCE [LARGE SCALE GENOMIC DNA]</scope>
    <source>
        <strain evidence="3">maculatus3</strain>
    </source>
</reference>
<feature type="region of interest" description="Disordered" evidence="1">
    <location>
        <begin position="133"/>
        <end position="163"/>
    </location>
</feature>
<reference evidence="2" key="2">
    <citation type="submission" date="2020-05" db="UniProtKB">
        <authorList>
            <consortium name="EnsemblMetazoa"/>
        </authorList>
    </citation>
    <scope>IDENTIFICATION</scope>
    <source>
        <strain evidence="2">maculatus3</strain>
    </source>
</reference>
<sequence>MLSSLIGRVSSTIRKFTSNVRGSSAIFTASPEGMEASTSYTTKQQNEQQRRSSMMLPRRITSSNLDVPLFKRQPPAVASSSSSASCIIPSSSVASASSSGSAFGTTQRFTAETSSLDEEKMMLLSSVGDALYAETGTDTDDSGLPTRPPSHTDPYQFDSFPSPFDNERLIVEKSSSEKMLQTNVLDGVYQYALRRGSSDDRLPSCPPSDSGRGSTEKTT</sequence>
<feature type="region of interest" description="Disordered" evidence="1">
    <location>
        <begin position="195"/>
        <end position="219"/>
    </location>
</feature>
<accession>A0A182S5I1</accession>